<dbReference type="GO" id="GO:0003700">
    <property type="term" value="F:DNA-binding transcription factor activity"/>
    <property type="evidence" value="ECO:0007669"/>
    <property type="project" value="InterPro"/>
</dbReference>
<comment type="subcellular location">
    <subcellularLocation>
        <location evidence="1">Nucleus</location>
    </subcellularLocation>
</comment>
<reference evidence="7" key="1">
    <citation type="submission" date="2021-02" db="EMBL/GenBank/DDBJ databases">
        <authorList>
            <person name="Dougan E. K."/>
            <person name="Rhodes N."/>
            <person name="Thang M."/>
            <person name="Chan C."/>
        </authorList>
    </citation>
    <scope>NUCLEOTIDE SEQUENCE</scope>
</reference>
<dbReference type="EMBL" id="CAJNNV010031545">
    <property type="protein sequence ID" value="CAE8636754.1"/>
    <property type="molecule type" value="Genomic_DNA"/>
</dbReference>
<evidence type="ECO:0000256" key="5">
    <source>
        <dbReference type="ARBA" id="ARBA00023242"/>
    </source>
</evidence>
<evidence type="ECO:0000256" key="2">
    <source>
        <dbReference type="ARBA" id="ARBA00023015"/>
    </source>
</evidence>
<keyword evidence="5" id="KW-0539">Nucleus</keyword>
<dbReference type="GO" id="GO:0003677">
    <property type="term" value="F:DNA binding"/>
    <property type="evidence" value="ECO:0007669"/>
    <property type="project" value="UniProtKB-KW"/>
</dbReference>
<accession>A0A813HF67</accession>
<dbReference type="InterPro" id="IPR001471">
    <property type="entry name" value="AP2/ERF_dom"/>
</dbReference>
<dbReference type="GO" id="GO:0005634">
    <property type="term" value="C:nucleus"/>
    <property type="evidence" value="ECO:0007669"/>
    <property type="project" value="UniProtKB-SubCell"/>
</dbReference>
<comment type="caution">
    <text evidence="7">The sequence shown here is derived from an EMBL/GenBank/DDBJ whole genome shotgun (WGS) entry which is preliminary data.</text>
</comment>
<dbReference type="AlphaFoldDB" id="A0A813HF67"/>
<keyword evidence="2" id="KW-0805">Transcription regulation</keyword>
<evidence type="ECO:0000259" key="6">
    <source>
        <dbReference type="PROSITE" id="PS51032"/>
    </source>
</evidence>
<evidence type="ECO:0000256" key="4">
    <source>
        <dbReference type="ARBA" id="ARBA00023163"/>
    </source>
</evidence>
<dbReference type="InterPro" id="IPR016177">
    <property type="entry name" value="DNA-bd_dom_sf"/>
</dbReference>
<organism evidence="7 8">
    <name type="scientific">Polarella glacialis</name>
    <name type="common">Dinoflagellate</name>
    <dbReference type="NCBI Taxonomy" id="89957"/>
    <lineage>
        <taxon>Eukaryota</taxon>
        <taxon>Sar</taxon>
        <taxon>Alveolata</taxon>
        <taxon>Dinophyceae</taxon>
        <taxon>Suessiales</taxon>
        <taxon>Suessiaceae</taxon>
        <taxon>Polarella</taxon>
    </lineage>
</organism>
<keyword evidence="4" id="KW-0804">Transcription</keyword>
<evidence type="ECO:0000256" key="1">
    <source>
        <dbReference type="ARBA" id="ARBA00004123"/>
    </source>
</evidence>
<proteinExistence type="predicted"/>
<dbReference type="PROSITE" id="PS51032">
    <property type="entry name" value="AP2_ERF"/>
    <property type="match status" value="1"/>
</dbReference>
<evidence type="ECO:0000256" key="3">
    <source>
        <dbReference type="ARBA" id="ARBA00023125"/>
    </source>
</evidence>
<dbReference type="Proteomes" id="UP000654075">
    <property type="component" value="Unassembled WGS sequence"/>
</dbReference>
<evidence type="ECO:0000313" key="8">
    <source>
        <dbReference type="Proteomes" id="UP000654075"/>
    </source>
</evidence>
<gene>
    <name evidence="7" type="ORF">PGLA1383_LOCUS52161</name>
</gene>
<dbReference type="Gene3D" id="3.30.730.10">
    <property type="entry name" value="AP2/ERF domain"/>
    <property type="match status" value="1"/>
</dbReference>
<dbReference type="SUPFAM" id="SSF54171">
    <property type="entry name" value="DNA-binding domain"/>
    <property type="match status" value="1"/>
</dbReference>
<sequence>MPRSRLNLPDTFPAQESLRLAQARLSAVVPPRSSKFVGVSWHSHSNKWRAQLNANGRTMAIGSHRTEVEAALAFDTAFRQSLPCRAFLLRSINFPQLADYFDQRTWHDEAVPEGRSSRFMGVFWVNKFQVFRANLRSTHLGSFQSELEAARAFDIASLVHGGRTNFNPDRYPKVQHQDASKPSATSTCEALGPSVVDESLPQCWISARGNIELEQRTLGVAAARARLETVISALHCAGPSSQKVLWREYLDALHDRLRNASEWRFHPDELVQLRDWPAGGMACFAPSVKTVLSEVGHAKDLAVAVLWKPDCVPKLNISDLETHISRLTFQLNGVARAFLQKEVSTDHWAMGSFAGNEAQTRMLINLVLLHICQENTLNLYPEEHMPHSAPVRGVADYVLRRGTQVVAVVEAKRCLPAGHGREQEAWASLLTGAIPQTLSMLAGFQPSAAASECSTGQRPWGLITDARHWLLVDLPMQGPPVLQRWPGGAPALTLEGPAELGLLLHCFNQLFSQRQSALSGKRASCQTNLPASAQMQEAEPIVNWLIGSMPAHTEVVCALCCKSQSQPLTKQSP</sequence>
<keyword evidence="3" id="KW-0238">DNA-binding</keyword>
<dbReference type="InterPro" id="IPR036955">
    <property type="entry name" value="AP2/ERF_dom_sf"/>
</dbReference>
<dbReference type="OrthoDB" id="411157at2759"/>
<keyword evidence="8" id="KW-1185">Reference proteome</keyword>
<protein>
    <recommendedName>
        <fullName evidence="6">AP2/ERF domain-containing protein</fullName>
    </recommendedName>
</protein>
<name>A0A813HF67_POLGL</name>
<evidence type="ECO:0000313" key="7">
    <source>
        <dbReference type="EMBL" id="CAE8636754.1"/>
    </source>
</evidence>
<feature type="domain" description="AP2/ERF" evidence="6">
    <location>
        <begin position="35"/>
        <end position="95"/>
    </location>
</feature>